<dbReference type="PANTHER" id="PTHR42998:SF1">
    <property type="entry name" value="TYPE I RESTRICTION ENZYME HINDI METHYLASE SUBUNIT"/>
    <property type="match status" value="1"/>
</dbReference>
<dbReference type="AlphaFoldDB" id="A0A0H2XEA2"/>
<organism evidence="4 5">
    <name type="scientific">Xanthomonas campestris pv. campestris (strain 8004)</name>
    <dbReference type="NCBI Taxonomy" id="314565"/>
    <lineage>
        <taxon>Bacteria</taxon>
        <taxon>Pseudomonadati</taxon>
        <taxon>Pseudomonadota</taxon>
        <taxon>Gammaproteobacteria</taxon>
        <taxon>Lysobacterales</taxon>
        <taxon>Lysobacteraceae</taxon>
        <taxon>Xanthomonas</taxon>
    </lineage>
</organism>
<dbReference type="InterPro" id="IPR029063">
    <property type="entry name" value="SAM-dependent_MTases_sf"/>
</dbReference>
<accession>A0A0H2XEA2</accession>
<dbReference type="Pfam" id="PF02384">
    <property type="entry name" value="N6_Mtase"/>
    <property type="match status" value="1"/>
</dbReference>
<dbReference type="Gene3D" id="3.40.50.150">
    <property type="entry name" value="Vaccinia Virus protein VP39"/>
    <property type="match status" value="1"/>
</dbReference>
<evidence type="ECO:0000313" key="4">
    <source>
        <dbReference type="EMBL" id="AAY51272.1"/>
    </source>
</evidence>
<keyword evidence="4" id="KW-0489">Methyltransferase</keyword>
<name>A0A0H2XEA2_XANC8</name>
<dbReference type="Proteomes" id="UP000000420">
    <property type="component" value="Chromosome"/>
</dbReference>
<keyword evidence="4" id="KW-0808">Transferase</keyword>
<evidence type="ECO:0000259" key="3">
    <source>
        <dbReference type="Pfam" id="PF02384"/>
    </source>
</evidence>
<dbReference type="EMBL" id="CP000050">
    <property type="protein sequence ID" value="AAY51272.1"/>
    <property type="molecule type" value="Genomic_DNA"/>
</dbReference>
<dbReference type="InterPro" id="IPR003356">
    <property type="entry name" value="DNA_methylase_A-5"/>
</dbReference>
<gene>
    <name evidence="4" type="ordered locus">XC_4234</name>
</gene>
<comment type="similarity">
    <text evidence="1">Belongs to the N(4)/N(6)-methyltransferase family.</text>
</comment>
<reference evidence="4 5" key="1">
    <citation type="journal article" date="2005" name="Genome Res.">
        <title>Comparative and functional genomic analyses of the pathogenicity of phytopathogen Xanthomonas campestris pv. campestris.</title>
        <authorList>
            <person name="Qian W."/>
            <person name="Jia Y."/>
            <person name="Ren S.X."/>
            <person name="He Y.Q."/>
            <person name="Feng J.X."/>
            <person name="Lu L.F."/>
            <person name="Sun Q."/>
            <person name="Ying G."/>
            <person name="Tang D.J."/>
            <person name="Tang H."/>
            <person name="Wu W."/>
            <person name="Hao P."/>
            <person name="Wang L."/>
            <person name="Jiang B.L."/>
            <person name="Zeng S."/>
            <person name="Gu W.Y."/>
            <person name="Lu G."/>
            <person name="Rong L."/>
            <person name="Tian Y."/>
            <person name="Yao Z."/>
            <person name="Fu G."/>
            <person name="Chen B."/>
            <person name="Fang R."/>
            <person name="Qiang B."/>
            <person name="Chen Z."/>
            <person name="Zhao G.P."/>
            <person name="Tang J.L."/>
            <person name="He C."/>
        </authorList>
    </citation>
    <scope>NUCLEOTIDE SEQUENCE [LARGE SCALE GENOMIC DNA]</scope>
    <source>
        <strain evidence="4 5">8004</strain>
    </source>
</reference>
<dbReference type="InterPro" id="IPR052916">
    <property type="entry name" value="Type-I_RE_MTase_Subunit"/>
</dbReference>
<feature type="coiled-coil region" evidence="2">
    <location>
        <begin position="59"/>
        <end position="86"/>
    </location>
</feature>
<evidence type="ECO:0000256" key="1">
    <source>
        <dbReference type="ARBA" id="ARBA00006594"/>
    </source>
</evidence>
<dbReference type="SUPFAM" id="SSF53335">
    <property type="entry name" value="S-adenosyl-L-methionine-dependent methyltransferases"/>
    <property type="match status" value="1"/>
</dbReference>
<feature type="domain" description="DNA methylase adenine-specific" evidence="3">
    <location>
        <begin position="112"/>
        <end position="459"/>
    </location>
</feature>
<dbReference type="PRINTS" id="PR00507">
    <property type="entry name" value="N12N6MTFRASE"/>
</dbReference>
<sequence length="487" mass="54456">MEFVKLIFIKLLSDREVHEKNPEMAESGVFQVIEPARNVKFSVAAINAAEEAGIDNPIAVRFDELRESLELQIKQQNKKRIFSENEKLALSKDLTKDIVRRLESADLYGLDADINGRLFETFLNATLRGKSLGQYFTPRSVVKLAVAMSDLQVGIKHQGCDVVIDGCCGSGGFLIEALAAMWKKVESSPKLSQAAKNELKNDIATKCIYGIDSAKDPALARIARMNMYLHGDGGSAIYQLDALDKGLAEENNASPESRSELRDFKRVLKDNAEGFADVALTNPPFARDYERKKRGGGRAYAPSVLDAYELSYDGPAEILPKAKLKSSAMFLERYLDFLKPGGRLVSVIDDSVLGSKAFATTRAWLAQKYIVEAVVSLPGDAFQRSEARVKTSILIMRKKVADDEAQGEVFMCYSQFVGIDDPARERVLPVDEDNHKKAQEEIERISKLFARFSSGDRKKDMNKWVIRPGFRRHSRPSLRVAPFKLYR</sequence>
<evidence type="ECO:0000256" key="2">
    <source>
        <dbReference type="SAM" id="Coils"/>
    </source>
</evidence>
<dbReference type="HOGENOM" id="CLU_560129_0_0_6"/>
<dbReference type="PANTHER" id="PTHR42998">
    <property type="entry name" value="TYPE I RESTRICTION ENZYME HINDVIIP M PROTEIN-RELATED"/>
    <property type="match status" value="1"/>
</dbReference>
<proteinExistence type="inferred from homology"/>
<dbReference type="GO" id="GO:0008170">
    <property type="term" value="F:N-methyltransferase activity"/>
    <property type="evidence" value="ECO:0007669"/>
    <property type="project" value="InterPro"/>
</dbReference>
<evidence type="ECO:0000313" key="5">
    <source>
        <dbReference type="Proteomes" id="UP000000420"/>
    </source>
</evidence>
<dbReference type="GO" id="GO:0032259">
    <property type="term" value="P:methylation"/>
    <property type="evidence" value="ECO:0007669"/>
    <property type="project" value="UniProtKB-KW"/>
</dbReference>
<dbReference type="KEGG" id="xcb:XC_4234"/>
<keyword evidence="2" id="KW-0175">Coiled coil</keyword>
<protein>
    <submittedName>
        <fullName evidence="4">XmnI methyltransferase</fullName>
    </submittedName>
</protein>
<dbReference type="GO" id="GO:0003677">
    <property type="term" value="F:DNA binding"/>
    <property type="evidence" value="ECO:0007669"/>
    <property type="project" value="InterPro"/>
</dbReference>